<evidence type="ECO:0000313" key="7">
    <source>
        <dbReference type="Proteomes" id="UP000502041"/>
    </source>
</evidence>
<evidence type="ECO:0000256" key="2">
    <source>
        <dbReference type="ARBA" id="ARBA00022448"/>
    </source>
</evidence>
<accession>A0A6H2H594</accession>
<evidence type="ECO:0000256" key="1">
    <source>
        <dbReference type="ARBA" id="ARBA00010062"/>
    </source>
</evidence>
<dbReference type="InterPro" id="IPR000709">
    <property type="entry name" value="Leu_Ile_Val-bd"/>
</dbReference>
<evidence type="ECO:0000313" key="6">
    <source>
        <dbReference type="EMBL" id="QJC54774.1"/>
    </source>
</evidence>
<dbReference type="GO" id="GO:0006865">
    <property type="term" value="P:amino acid transport"/>
    <property type="evidence" value="ECO:0007669"/>
    <property type="project" value="UniProtKB-KW"/>
</dbReference>
<proteinExistence type="inferred from homology"/>
<feature type="domain" description="Leucine-binding protein" evidence="5">
    <location>
        <begin position="71"/>
        <end position="419"/>
    </location>
</feature>
<evidence type="ECO:0000259" key="5">
    <source>
        <dbReference type="Pfam" id="PF13458"/>
    </source>
</evidence>
<keyword evidence="2" id="KW-0813">Transport</keyword>
<dbReference type="SUPFAM" id="SSF53822">
    <property type="entry name" value="Periplasmic binding protein-like I"/>
    <property type="match status" value="1"/>
</dbReference>
<keyword evidence="7" id="KW-1185">Reference proteome</keyword>
<dbReference type="PRINTS" id="PR00337">
    <property type="entry name" value="LEUILEVALBP"/>
</dbReference>
<dbReference type="PANTHER" id="PTHR30483:SF6">
    <property type="entry name" value="PERIPLASMIC BINDING PROTEIN OF ABC TRANSPORTER FOR NATURAL AMINO ACIDS"/>
    <property type="match status" value="1"/>
</dbReference>
<dbReference type="PANTHER" id="PTHR30483">
    <property type="entry name" value="LEUCINE-SPECIFIC-BINDING PROTEIN"/>
    <property type="match status" value="1"/>
</dbReference>
<evidence type="ECO:0000256" key="4">
    <source>
        <dbReference type="ARBA" id="ARBA00022970"/>
    </source>
</evidence>
<evidence type="ECO:0000256" key="3">
    <source>
        <dbReference type="ARBA" id="ARBA00022729"/>
    </source>
</evidence>
<comment type="similarity">
    <text evidence="1">Belongs to the leucine-binding protein family.</text>
</comment>
<name>A0A6H2H594_9BURK</name>
<protein>
    <submittedName>
        <fullName evidence="6">Leu/Ile/Val-binding protein</fullName>
    </submittedName>
</protein>
<organism evidence="6 7">
    <name type="scientific">Polaromonas vacuolata</name>
    <dbReference type="NCBI Taxonomy" id="37448"/>
    <lineage>
        <taxon>Bacteria</taxon>
        <taxon>Pseudomonadati</taxon>
        <taxon>Pseudomonadota</taxon>
        <taxon>Betaproteobacteria</taxon>
        <taxon>Burkholderiales</taxon>
        <taxon>Comamonadaceae</taxon>
        <taxon>Polaromonas</taxon>
    </lineage>
</organism>
<dbReference type="KEGG" id="pvac:HC248_00036"/>
<keyword evidence="4" id="KW-0029">Amino-acid transport</keyword>
<dbReference type="Gene3D" id="3.40.50.2300">
    <property type="match status" value="2"/>
</dbReference>
<dbReference type="InterPro" id="IPR051010">
    <property type="entry name" value="BCAA_transport"/>
</dbReference>
<dbReference type="EMBL" id="CP051461">
    <property type="protein sequence ID" value="QJC54774.1"/>
    <property type="molecule type" value="Genomic_DNA"/>
</dbReference>
<dbReference type="InterPro" id="IPR028082">
    <property type="entry name" value="Peripla_BP_I"/>
</dbReference>
<dbReference type="Proteomes" id="UP000502041">
    <property type="component" value="Chromosome"/>
</dbReference>
<dbReference type="CDD" id="cd06335">
    <property type="entry name" value="PBP1_ABC_ligand_binding-like"/>
    <property type="match status" value="1"/>
</dbReference>
<dbReference type="AlphaFoldDB" id="A0A6H2H594"/>
<dbReference type="InterPro" id="IPR028081">
    <property type="entry name" value="Leu-bd"/>
</dbReference>
<dbReference type="Pfam" id="PF13458">
    <property type="entry name" value="Peripla_BP_6"/>
    <property type="match status" value="1"/>
</dbReference>
<gene>
    <name evidence="6" type="ORF">HC248_00036</name>
</gene>
<reference evidence="6 7" key="1">
    <citation type="submission" date="2020-04" db="EMBL/GenBank/DDBJ databases">
        <title>Complete genome of a Psychrophilic, Marine, Gas Vacuolate Bacterium Polaromonas vacuolata KCTC 22033T.</title>
        <authorList>
            <person name="Hwang K."/>
            <person name="Kim K.M."/>
        </authorList>
    </citation>
    <scope>NUCLEOTIDE SEQUENCE [LARGE SCALE GENOMIC DNA]</scope>
    <source>
        <strain evidence="6 7">KCTC 22033</strain>
    </source>
</reference>
<sequence length="442" mass="47874">MFIMPVTNAQTHSTPTYLCKPIPALKKILASNASYTNSIRAIRLMLKILLVAALNHMPAQGETTPSAPKNTLKIGVIGPFTGPSADFGVPMRNGIELAVQEINAVGGYLGRQLDIVYKNDQATPDIGRKAAQELAAEKAVAVIGFCNTGVAAKSLDVFQTEKIPLIIPCATGTPLTAKYPAPESYIFRTSPRDSIQAPFVVDDIIKRNWTRVAIFADTTAYGEAGLADVEKALAAKKLTPVYVARFPLGVKDLSKELKTARAAGANVVYSYTVGPENAMIARGRQALGWKVPQVGGWPLSFPFFIDGGKESADGALMSQTFIAEPSNERRAAFLATYARKFKVKKITVPMAAAQGYDSVYLLIYALFGIQNGNITGPAIKDALESKLRTYYGVVATYEQPFSKEDKDAATRNMLVMGMVQNGSITFAYPEDAKRNLFVQRKQ</sequence>
<keyword evidence="3" id="KW-0732">Signal</keyword>